<protein>
    <recommendedName>
        <fullName evidence="2">histidine kinase</fullName>
        <ecNumber evidence="2">2.7.13.3</ecNumber>
    </recommendedName>
</protein>
<dbReference type="InterPro" id="IPR036890">
    <property type="entry name" value="HATPase_C_sf"/>
</dbReference>
<dbReference type="SUPFAM" id="SSF55785">
    <property type="entry name" value="PYP-like sensor domain (PAS domain)"/>
    <property type="match status" value="1"/>
</dbReference>
<evidence type="ECO:0000256" key="6">
    <source>
        <dbReference type="ARBA" id="ARBA00022777"/>
    </source>
</evidence>
<evidence type="ECO:0000313" key="11">
    <source>
        <dbReference type="Proteomes" id="UP001251524"/>
    </source>
</evidence>
<name>A0ABU1WDM9_9GAMM</name>
<dbReference type="EC" id="2.7.13.3" evidence="2"/>
<dbReference type="Gene3D" id="1.10.287.130">
    <property type="match status" value="1"/>
</dbReference>
<dbReference type="InterPro" id="IPR005467">
    <property type="entry name" value="His_kinase_dom"/>
</dbReference>
<keyword evidence="11" id="KW-1185">Reference proteome</keyword>
<feature type="domain" description="Histidine kinase" evidence="9">
    <location>
        <begin position="129"/>
        <end position="343"/>
    </location>
</feature>
<dbReference type="Pfam" id="PF02518">
    <property type="entry name" value="HATPase_c"/>
    <property type="match status" value="1"/>
</dbReference>
<dbReference type="InterPro" id="IPR036097">
    <property type="entry name" value="HisK_dim/P_sf"/>
</dbReference>
<comment type="catalytic activity">
    <reaction evidence="1">
        <text>ATP + protein L-histidine = ADP + protein N-phospho-L-histidine.</text>
        <dbReference type="EC" id="2.7.13.3"/>
    </reaction>
</comment>
<comment type="caution">
    <text evidence="10">The sequence shown here is derived from an EMBL/GenBank/DDBJ whole genome shotgun (WGS) entry which is preliminary data.</text>
</comment>
<accession>A0ABU1WDM9</accession>
<keyword evidence="6 10" id="KW-0418">Kinase</keyword>
<reference evidence="10 11" key="1">
    <citation type="submission" date="2023-07" db="EMBL/GenBank/DDBJ databases">
        <title>Sorghum-associated microbial communities from plants grown in Nebraska, USA.</title>
        <authorList>
            <person name="Schachtman D."/>
        </authorList>
    </citation>
    <scope>NUCLEOTIDE SEQUENCE [LARGE SCALE GENOMIC DNA]</scope>
    <source>
        <strain evidence="10 11">BE198</strain>
    </source>
</reference>
<gene>
    <name evidence="10" type="ORF">J2X06_002861</name>
</gene>
<dbReference type="Pfam" id="PF00512">
    <property type="entry name" value="HisKA"/>
    <property type="match status" value="1"/>
</dbReference>
<dbReference type="SUPFAM" id="SSF55874">
    <property type="entry name" value="ATPase domain of HSP90 chaperone/DNA topoisomerase II/histidine kinase"/>
    <property type="match status" value="1"/>
</dbReference>
<keyword evidence="3" id="KW-0597">Phosphoprotein</keyword>
<dbReference type="Gene3D" id="3.30.565.10">
    <property type="entry name" value="Histidine kinase-like ATPase, C-terminal domain"/>
    <property type="match status" value="1"/>
</dbReference>
<dbReference type="Proteomes" id="UP001251524">
    <property type="component" value="Unassembled WGS sequence"/>
</dbReference>
<evidence type="ECO:0000256" key="4">
    <source>
        <dbReference type="ARBA" id="ARBA00022679"/>
    </source>
</evidence>
<evidence type="ECO:0000259" key="9">
    <source>
        <dbReference type="PROSITE" id="PS50109"/>
    </source>
</evidence>
<dbReference type="RefSeq" id="WP_310063456.1">
    <property type="nucleotide sequence ID" value="NZ_JAVDVY010000002.1"/>
</dbReference>
<proteinExistence type="predicted"/>
<evidence type="ECO:0000256" key="2">
    <source>
        <dbReference type="ARBA" id="ARBA00012438"/>
    </source>
</evidence>
<evidence type="ECO:0000256" key="1">
    <source>
        <dbReference type="ARBA" id="ARBA00000085"/>
    </source>
</evidence>
<dbReference type="InterPro" id="IPR035965">
    <property type="entry name" value="PAS-like_dom_sf"/>
</dbReference>
<evidence type="ECO:0000256" key="5">
    <source>
        <dbReference type="ARBA" id="ARBA00022741"/>
    </source>
</evidence>
<dbReference type="PANTHER" id="PTHR43065">
    <property type="entry name" value="SENSOR HISTIDINE KINASE"/>
    <property type="match status" value="1"/>
</dbReference>
<dbReference type="EMBL" id="JAVDVY010000002">
    <property type="protein sequence ID" value="MDR7135652.1"/>
    <property type="molecule type" value="Genomic_DNA"/>
</dbReference>
<keyword evidence="4 10" id="KW-0808">Transferase</keyword>
<dbReference type="PROSITE" id="PS50109">
    <property type="entry name" value="HIS_KIN"/>
    <property type="match status" value="1"/>
</dbReference>
<dbReference type="InterPro" id="IPR004358">
    <property type="entry name" value="Sig_transdc_His_kin-like_C"/>
</dbReference>
<dbReference type="CDD" id="cd00082">
    <property type="entry name" value="HisKA"/>
    <property type="match status" value="1"/>
</dbReference>
<evidence type="ECO:0000313" key="10">
    <source>
        <dbReference type="EMBL" id="MDR7135652.1"/>
    </source>
</evidence>
<sequence>MSSVAPEFDTLTTPLAWSDGAGVIAGCNTAFSRWLGVSARRLQGWPLAGLDSGDGRLAEALRRASDDSAPLRVRRGRLRYSDGEECFADLWLSRREDGGWLLEAHPVDEFPGDDPALLLPSAISASLKGLAHELRNPLAGLKGAAQLLARRIDPDAGNGNARELVSMIGSEVERLTALVDHLLTPAPPRPHARVNIHAVLERVLRLAESEAGWAVRLLRDYDPSLPEFDGDADRLVQAVWNLVRNAIEAGATHVTLRTRAEHAVRIADVVHPIALRLEISDDGRGVPEALAEQLFLPLVSGRAEGSGLGLALAQQVAREHRGSLVYRSRPGHTVFTLLLPMALEESADGA</sequence>
<evidence type="ECO:0000256" key="7">
    <source>
        <dbReference type="ARBA" id="ARBA00022840"/>
    </source>
</evidence>
<organism evidence="10 11">
    <name type="scientific">Lysobacter niastensis</name>
    <dbReference type="NCBI Taxonomy" id="380629"/>
    <lineage>
        <taxon>Bacteria</taxon>
        <taxon>Pseudomonadati</taxon>
        <taxon>Pseudomonadota</taxon>
        <taxon>Gammaproteobacteria</taxon>
        <taxon>Lysobacterales</taxon>
        <taxon>Lysobacteraceae</taxon>
        <taxon>Lysobacter</taxon>
    </lineage>
</organism>
<keyword evidence="5" id="KW-0547">Nucleotide-binding</keyword>
<dbReference type="SMART" id="SM00388">
    <property type="entry name" value="HisKA"/>
    <property type="match status" value="1"/>
</dbReference>
<keyword evidence="8" id="KW-0902">Two-component regulatory system</keyword>
<dbReference type="PANTHER" id="PTHR43065:SF16">
    <property type="entry name" value="SENSORY HISTIDINE KINASE_PHOSPHATASE NTRB"/>
    <property type="match status" value="1"/>
</dbReference>
<dbReference type="InterPro" id="IPR003594">
    <property type="entry name" value="HATPase_dom"/>
</dbReference>
<evidence type="ECO:0000256" key="3">
    <source>
        <dbReference type="ARBA" id="ARBA00022553"/>
    </source>
</evidence>
<keyword evidence="7" id="KW-0067">ATP-binding</keyword>
<dbReference type="Gene3D" id="3.30.450.20">
    <property type="entry name" value="PAS domain"/>
    <property type="match status" value="1"/>
</dbReference>
<dbReference type="SUPFAM" id="SSF47384">
    <property type="entry name" value="Homodimeric domain of signal transducing histidine kinase"/>
    <property type="match status" value="1"/>
</dbReference>
<dbReference type="PRINTS" id="PR00344">
    <property type="entry name" value="BCTRLSENSOR"/>
</dbReference>
<dbReference type="GO" id="GO:0004673">
    <property type="term" value="F:protein histidine kinase activity"/>
    <property type="evidence" value="ECO:0007669"/>
    <property type="project" value="UniProtKB-EC"/>
</dbReference>
<dbReference type="SMART" id="SM00387">
    <property type="entry name" value="HATPase_c"/>
    <property type="match status" value="1"/>
</dbReference>
<evidence type="ECO:0000256" key="8">
    <source>
        <dbReference type="ARBA" id="ARBA00023012"/>
    </source>
</evidence>
<dbReference type="InterPro" id="IPR003661">
    <property type="entry name" value="HisK_dim/P_dom"/>
</dbReference>